<gene>
    <name evidence="4" type="ORF">EJ05DRAFT_499207</name>
</gene>
<dbReference type="InterPro" id="IPR029052">
    <property type="entry name" value="Metallo-depent_PP-like"/>
</dbReference>
<evidence type="ECO:0000313" key="4">
    <source>
        <dbReference type="EMBL" id="KAF2760018.1"/>
    </source>
</evidence>
<dbReference type="SUPFAM" id="SSF54197">
    <property type="entry name" value="HIT-like"/>
    <property type="match status" value="1"/>
</dbReference>
<reference evidence="4" key="1">
    <citation type="journal article" date="2020" name="Stud. Mycol.">
        <title>101 Dothideomycetes genomes: a test case for predicting lifestyles and emergence of pathogens.</title>
        <authorList>
            <person name="Haridas S."/>
            <person name="Albert R."/>
            <person name="Binder M."/>
            <person name="Bloem J."/>
            <person name="Labutti K."/>
            <person name="Salamov A."/>
            <person name="Andreopoulos B."/>
            <person name="Baker S."/>
            <person name="Barry K."/>
            <person name="Bills G."/>
            <person name="Bluhm B."/>
            <person name="Cannon C."/>
            <person name="Castanera R."/>
            <person name="Culley D."/>
            <person name="Daum C."/>
            <person name="Ezra D."/>
            <person name="Gonzalez J."/>
            <person name="Henrissat B."/>
            <person name="Kuo A."/>
            <person name="Liang C."/>
            <person name="Lipzen A."/>
            <person name="Lutzoni F."/>
            <person name="Magnuson J."/>
            <person name="Mondo S."/>
            <person name="Nolan M."/>
            <person name="Ohm R."/>
            <person name="Pangilinan J."/>
            <person name="Park H.-J."/>
            <person name="Ramirez L."/>
            <person name="Alfaro M."/>
            <person name="Sun H."/>
            <person name="Tritt A."/>
            <person name="Yoshinaga Y."/>
            <person name="Zwiers L.-H."/>
            <person name="Turgeon B."/>
            <person name="Goodwin S."/>
            <person name="Spatafora J."/>
            <person name="Crous P."/>
            <person name="Grigoriev I."/>
        </authorList>
    </citation>
    <scope>NUCLEOTIDE SEQUENCE</scope>
    <source>
        <strain evidence="4">CBS 121739</strain>
    </source>
</reference>
<dbReference type="InterPro" id="IPR040194">
    <property type="entry name" value="Cwf19-like"/>
</dbReference>
<feature type="region of interest" description="Disordered" evidence="1">
    <location>
        <begin position="260"/>
        <end position="302"/>
    </location>
</feature>
<evidence type="ECO:0000259" key="2">
    <source>
        <dbReference type="Pfam" id="PF04676"/>
    </source>
</evidence>
<feature type="domain" description="Cwf19-like protein C-terminal" evidence="2">
    <location>
        <begin position="482"/>
        <end position="539"/>
    </location>
</feature>
<dbReference type="RefSeq" id="XP_033602469.1">
    <property type="nucleotide sequence ID" value="XM_033746794.1"/>
</dbReference>
<dbReference type="GO" id="GO:0071014">
    <property type="term" value="C:post-mRNA release spliceosomal complex"/>
    <property type="evidence" value="ECO:0007669"/>
    <property type="project" value="TreeGrafter"/>
</dbReference>
<organism evidence="4 5">
    <name type="scientific">Pseudovirgaria hyperparasitica</name>
    <dbReference type="NCBI Taxonomy" id="470096"/>
    <lineage>
        <taxon>Eukaryota</taxon>
        <taxon>Fungi</taxon>
        <taxon>Dikarya</taxon>
        <taxon>Ascomycota</taxon>
        <taxon>Pezizomycotina</taxon>
        <taxon>Dothideomycetes</taxon>
        <taxon>Dothideomycetes incertae sedis</taxon>
        <taxon>Acrospermales</taxon>
        <taxon>Acrospermaceae</taxon>
        <taxon>Pseudovirgaria</taxon>
    </lineage>
</organism>
<evidence type="ECO:0000259" key="3">
    <source>
        <dbReference type="Pfam" id="PF04677"/>
    </source>
</evidence>
<dbReference type="PANTHER" id="PTHR12072:SF4">
    <property type="entry name" value="CWF19-LIKE PROTEIN 1"/>
    <property type="match status" value="1"/>
</dbReference>
<sequence>MSLKLVVIGSLNGQFREAFKKLATLNGKHAFAFAIIAGDLFAHPQSESPEQAKDVEALLNGQIDVALPTYFMLGKHALPENVTKKLDSASGEVCDNLSFLGKRTTIKTSEGIRLVALGGVLDPHVTTGVSKDNYLPFYSEGDAKVLRGANHADILITTQWPSNIKSGSGVELDPQLEPASYQCIAELDVALKPKYHFSTSGESFFEREPFLHTSDSSTEGPSVTRFISLASFNNSKKAKWIYAFSLDPSASSPAALPTDITASPLATQSKKRTKPTQGSSYRFSDDRGHRQPNKRQKAPPPGPSECFFCLSNPNVASHLITSIGNECYMTTAKGPLSTSDTFEDLEFPSHMLIIPLTHAPTLAFIEPEETRELVFQEMQRYRKSLNTMLMRRTAGKLGSIAWEVSRSGGIHTHWQYLPLPLDLVQRKLVEVAFEVQAENENYPSIKKKDIGNGSIEPTDFFRAIIWEPSGSQQNGEGKDTSLFLPLDASFRFDLQFGRRVLAKLLDLEKRVQWQECGQSEIEEKADADAFKKAFKDFDFSLDD</sequence>
<dbReference type="PANTHER" id="PTHR12072">
    <property type="entry name" value="CWF19, CELL CYCLE CONTROL PROTEIN"/>
    <property type="match status" value="1"/>
</dbReference>
<dbReference type="OrthoDB" id="444325at2759"/>
<dbReference type="EMBL" id="ML996569">
    <property type="protein sequence ID" value="KAF2760018.1"/>
    <property type="molecule type" value="Genomic_DNA"/>
</dbReference>
<dbReference type="GO" id="GO:0061632">
    <property type="term" value="F:RNA lariat debranching enzyme activator activity"/>
    <property type="evidence" value="ECO:0007669"/>
    <property type="project" value="TreeGrafter"/>
</dbReference>
<dbReference type="Pfam" id="PF04676">
    <property type="entry name" value="CwfJ_C_2"/>
    <property type="match status" value="1"/>
</dbReference>
<feature type="domain" description="Cwf19-like C-terminal" evidence="3">
    <location>
        <begin position="302"/>
        <end position="425"/>
    </location>
</feature>
<evidence type="ECO:0000313" key="5">
    <source>
        <dbReference type="Proteomes" id="UP000799437"/>
    </source>
</evidence>
<dbReference type="Pfam" id="PF04677">
    <property type="entry name" value="CwfJ_C_1"/>
    <property type="match status" value="1"/>
</dbReference>
<dbReference type="InterPro" id="IPR006767">
    <property type="entry name" value="Cwf19-like_C_dom-2"/>
</dbReference>
<dbReference type="InterPro" id="IPR006768">
    <property type="entry name" value="Cwf19-like_C_dom-1"/>
</dbReference>
<dbReference type="Proteomes" id="UP000799437">
    <property type="component" value="Unassembled WGS sequence"/>
</dbReference>
<dbReference type="CDD" id="cd07380">
    <property type="entry name" value="MPP_CWF19_N"/>
    <property type="match status" value="1"/>
</dbReference>
<dbReference type="SUPFAM" id="SSF56300">
    <property type="entry name" value="Metallo-dependent phosphatases"/>
    <property type="match status" value="1"/>
</dbReference>
<dbReference type="GO" id="GO:0000398">
    <property type="term" value="P:mRNA splicing, via spliceosome"/>
    <property type="evidence" value="ECO:0007669"/>
    <property type="project" value="TreeGrafter"/>
</dbReference>
<proteinExistence type="predicted"/>
<evidence type="ECO:0008006" key="6">
    <source>
        <dbReference type="Google" id="ProtNLM"/>
    </source>
</evidence>
<name>A0A6A6WAZ0_9PEZI</name>
<accession>A0A6A6WAZ0</accession>
<dbReference type="AlphaFoldDB" id="A0A6A6WAZ0"/>
<keyword evidence="5" id="KW-1185">Reference proteome</keyword>
<dbReference type="InterPro" id="IPR036265">
    <property type="entry name" value="HIT-like_sf"/>
</dbReference>
<dbReference type="GeneID" id="54487848"/>
<evidence type="ECO:0000256" key="1">
    <source>
        <dbReference type="SAM" id="MobiDB-lite"/>
    </source>
</evidence>
<protein>
    <recommendedName>
        <fullName evidence="6">CwfJ domain-containing protein</fullName>
    </recommendedName>
</protein>